<feature type="transmembrane region" description="Helical" evidence="6">
    <location>
        <begin position="114"/>
        <end position="132"/>
    </location>
</feature>
<keyword evidence="3 6" id="KW-1133">Transmembrane helix</keyword>
<reference evidence="7" key="2">
    <citation type="submission" date="2021-01" db="UniProtKB">
        <authorList>
            <consortium name="EnsemblMetazoa"/>
        </authorList>
    </citation>
    <scope>IDENTIFICATION</scope>
</reference>
<dbReference type="SMART" id="SM01417">
    <property type="entry name" value="Solute_trans_a"/>
    <property type="match status" value="1"/>
</dbReference>
<keyword evidence="4 6" id="KW-0472">Membrane</keyword>
<dbReference type="InParanoid" id="A0A7M7GGZ8"/>
<comment type="subcellular location">
    <subcellularLocation>
        <location evidence="1">Membrane</location>
        <topology evidence="1">Multi-pass membrane protein</topology>
    </subcellularLocation>
</comment>
<evidence type="ECO:0000256" key="6">
    <source>
        <dbReference type="SAM" id="Phobius"/>
    </source>
</evidence>
<organism evidence="7 8">
    <name type="scientific">Strongylocentrotus purpuratus</name>
    <name type="common">Purple sea urchin</name>
    <dbReference type="NCBI Taxonomy" id="7668"/>
    <lineage>
        <taxon>Eukaryota</taxon>
        <taxon>Metazoa</taxon>
        <taxon>Echinodermata</taxon>
        <taxon>Eleutherozoa</taxon>
        <taxon>Echinozoa</taxon>
        <taxon>Echinoidea</taxon>
        <taxon>Euechinoidea</taxon>
        <taxon>Echinacea</taxon>
        <taxon>Camarodonta</taxon>
        <taxon>Echinidea</taxon>
        <taxon>Strongylocentrotidae</taxon>
        <taxon>Strongylocentrotus</taxon>
    </lineage>
</organism>
<feature type="transmembrane region" description="Helical" evidence="6">
    <location>
        <begin position="182"/>
        <end position="202"/>
    </location>
</feature>
<dbReference type="GeneID" id="100888334"/>
<dbReference type="Proteomes" id="UP000007110">
    <property type="component" value="Unassembled WGS sequence"/>
</dbReference>
<feature type="transmembrane region" description="Helical" evidence="6">
    <location>
        <begin position="82"/>
        <end position="102"/>
    </location>
</feature>
<evidence type="ECO:0000256" key="1">
    <source>
        <dbReference type="ARBA" id="ARBA00004141"/>
    </source>
</evidence>
<name>A0A7M7GGZ8_STRPU</name>
<feature type="compositionally biased region" description="Basic and acidic residues" evidence="5">
    <location>
        <begin position="443"/>
        <end position="453"/>
    </location>
</feature>
<dbReference type="OrthoDB" id="5832279at2759"/>
<keyword evidence="8" id="KW-1185">Reference proteome</keyword>
<feature type="compositionally biased region" description="Polar residues" evidence="5">
    <location>
        <begin position="455"/>
        <end position="465"/>
    </location>
</feature>
<dbReference type="InterPro" id="IPR005178">
    <property type="entry name" value="Ostalpha/TMEM184C"/>
</dbReference>
<feature type="transmembrane region" description="Helical" evidence="6">
    <location>
        <begin position="217"/>
        <end position="239"/>
    </location>
</feature>
<keyword evidence="2 6" id="KW-0812">Transmembrane</keyword>
<feature type="transmembrane region" description="Helical" evidence="6">
    <location>
        <begin position="294"/>
        <end position="316"/>
    </location>
</feature>
<dbReference type="RefSeq" id="XP_003725669.2">
    <property type="nucleotide sequence ID" value="XM_003725621.3"/>
</dbReference>
<evidence type="ECO:0000256" key="5">
    <source>
        <dbReference type="SAM" id="MobiDB-lite"/>
    </source>
</evidence>
<dbReference type="FunCoup" id="A0A7M7GGZ8">
    <property type="interactions" value="986"/>
</dbReference>
<dbReference type="PANTHER" id="PTHR23423">
    <property type="entry name" value="ORGANIC SOLUTE TRANSPORTER-RELATED"/>
    <property type="match status" value="1"/>
</dbReference>
<proteinExistence type="predicted"/>
<accession>A0A7M7GGZ8</accession>
<dbReference type="OMA" id="IVEMFFF"/>
<evidence type="ECO:0008006" key="9">
    <source>
        <dbReference type="Google" id="ProtNLM"/>
    </source>
</evidence>
<dbReference type="EnsemblMetazoa" id="XM_003725621">
    <property type="protein sequence ID" value="XP_003725669"/>
    <property type="gene ID" value="LOC100888334"/>
</dbReference>
<protein>
    <recommendedName>
        <fullName evidence="9">Organic solute transporter Ostalpha-domain-containing protein</fullName>
    </recommendedName>
</protein>
<evidence type="ECO:0000313" key="8">
    <source>
        <dbReference type="Proteomes" id="UP000007110"/>
    </source>
</evidence>
<dbReference type="Pfam" id="PF03619">
    <property type="entry name" value="Solute_trans_a"/>
    <property type="match status" value="1"/>
</dbReference>
<dbReference type="GO" id="GO:0016020">
    <property type="term" value="C:membrane"/>
    <property type="evidence" value="ECO:0000318"/>
    <property type="project" value="GO_Central"/>
</dbReference>
<evidence type="ECO:0000313" key="7">
    <source>
        <dbReference type="EnsemblMetazoa" id="XP_003725669"/>
    </source>
</evidence>
<feature type="transmembrane region" description="Helical" evidence="6">
    <location>
        <begin position="45"/>
        <end position="70"/>
    </location>
</feature>
<feature type="region of interest" description="Disordered" evidence="5">
    <location>
        <begin position="432"/>
        <end position="472"/>
    </location>
</feature>
<dbReference type="KEGG" id="spu:100888334"/>
<feature type="transmembrane region" description="Helical" evidence="6">
    <location>
        <begin position="260"/>
        <end position="282"/>
    </location>
</feature>
<evidence type="ECO:0000256" key="4">
    <source>
        <dbReference type="ARBA" id="ARBA00023136"/>
    </source>
</evidence>
<sequence length="472" mass="52311">MDGFADLMINETNATSGPVVPACWPVLIDPTTTELLDALGGNSKFLGVMGTAIALTVFNVGMYMETLWFLCRKIPSRRKIQLSFIMGIYPVFSVTSLLAMFIPRASIITGFTAHVYFSMALVQFIMLLTGYYGDKAKMLRILDGNIIPLATPPLSLFCICCLPKIPINKVTLPKFVKLIRGLVLQVAVIKPLFYFLGAVLWLNGSFIPGDFSSTGTYLWFNVIYIVSTLFALNGIIIFYKLSREPLKEYHLTPKFFTVQLTLILTNVQSFTIGLCAIAGNIACKPPFHPGLRALYIDSLLNIVEMFLFNIFATVWYRRLKGNIGQEQLLERREYARLSQNSYRRDPAQQIALGDENDNKTDLALYKPTYPDATGIVTRQNGGSSVHAQGVGDTPWQQFGDAPAESELKQPFLHVAADSQPNGSVACRVTDETLNHHQSPPHKNTVDDTVERGSIKSGSIPWSGSGSDRETDV</sequence>
<dbReference type="AlphaFoldDB" id="A0A7M7GGZ8"/>
<evidence type="ECO:0000256" key="2">
    <source>
        <dbReference type="ARBA" id="ARBA00022692"/>
    </source>
</evidence>
<evidence type="ECO:0000256" key="3">
    <source>
        <dbReference type="ARBA" id="ARBA00022989"/>
    </source>
</evidence>
<dbReference type="GO" id="GO:0022857">
    <property type="term" value="F:transmembrane transporter activity"/>
    <property type="evidence" value="ECO:0000318"/>
    <property type="project" value="GO_Central"/>
</dbReference>
<reference evidence="8" key="1">
    <citation type="submission" date="2015-02" db="EMBL/GenBank/DDBJ databases">
        <title>Genome sequencing for Strongylocentrotus purpuratus.</title>
        <authorList>
            <person name="Murali S."/>
            <person name="Liu Y."/>
            <person name="Vee V."/>
            <person name="English A."/>
            <person name="Wang M."/>
            <person name="Skinner E."/>
            <person name="Han Y."/>
            <person name="Muzny D.M."/>
            <person name="Worley K.C."/>
            <person name="Gibbs R.A."/>
        </authorList>
    </citation>
    <scope>NUCLEOTIDE SEQUENCE</scope>
</reference>